<dbReference type="Proteomes" id="UP000480684">
    <property type="component" value="Unassembled WGS sequence"/>
</dbReference>
<dbReference type="Gene3D" id="3.40.50.1400">
    <property type="match status" value="2"/>
</dbReference>
<reference evidence="3 4" key="1">
    <citation type="submission" date="2020-02" db="EMBL/GenBank/DDBJ databases">
        <authorList>
            <person name="Dziuba M."/>
            <person name="Kuznetsov B."/>
            <person name="Mardanov A."/>
            <person name="Ravin N."/>
            <person name="Grouzdev D."/>
        </authorList>
    </citation>
    <scope>NUCLEOTIDE SEQUENCE [LARGE SCALE GENOMIC DNA]</scope>
    <source>
        <strain evidence="3 4">SpK</strain>
    </source>
</reference>
<accession>A0A7C9UXS9</accession>
<dbReference type="RefSeq" id="WP_163681584.1">
    <property type="nucleotide sequence ID" value="NZ_JAAIYP010000040.1"/>
</dbReference>
<keyword evidence="4" id="KW-1185">Reference proteome</keyword>
<dbReference type="AlphaFoldDB" id="A0A7C9UXS9"/>
<evidence type="ECO:0000313" key="4">
    <source>
        <dbReference type="Proteomes" id="UP000480684"/>
    </source>
</evidence>
<organism evidence="3 4">
    <name type="scientific">Magnetospirillum aberrantis SpK</name>
    <dbReference type="NCBI Taxonomy" id="908842"/>
    <lineage>
        <taxon>Bacteria</taxon>
        <taxon>Pseudomonadati</taxon>
        <taxon>Pseudomonadota</taxon>
        <taxon>Alphaproteobacteria</taxon>
        <taxon>Rhodospirillales</taxon>
        <taxon>Rhodospirillaceae</taxon>
        <taxon>Magnetospirillum</taxon>
    </lineage>
</organism>
<keyword evidence="1" id="KW-0479">Metal-binding</keyword>
<dbReference type="GO" id="GO:0016829">
    <property type="term" value="F:lyase activity"/>
    <property type="evidence" value="ECO:0007669"/>
    <property type="project" value="UniProtKB-KW"/>
</dbReference>
<dbReference type="PANTHER" id="PTHR33542">
    <property type="entry name" value="SIROHYDROCHLORIN FERROCHELATASE, CHLOROPLASTIC"/>
    <property type="match status" value="1"/>
</dbReference>
<evidence type="ECO:0000256" key="1">
    <source>
        <dbReference type="ARBA" id="ARBA00022723"/>
    </source>
</evidence>
<dbReference type="Pfam" id="PF01903">
    <property type="entry name" value="CbiX"/>
    <property type="match status" value="2"/>
</dbReference>
<evidence type="ECO:0008006" key="5">
    <source>
        <dbReference type="Google" id="ProtNLM"/>
    </source>
</evidence>
<dbReference type="InterPro" id="IPR002762">
    <property type="entry name" value="CbiX-like"/>
</dbReference>
<dbReference type="PANTHER" id="PTHR33542:SF3">
    <property type="entry name" value="SIROHYDROCHLORIN FERROCHELATASE, CHLOROPLASTIC"/>
    <property type="match status" value="1"/>
</dbReference>
<proteinExistence type="predicted"/>
<dbReference type="SUPFAM" id="SSF53800">
    <property type="entry name" value="Chelatase"/>
    <property type="match status" value="1"/>
</dbReference>
<evidence type="ECO:0000256" key="2">
    <source>
        <dbReference type="ARBA" id="ARBA00023239"/>
    </source>
</evidence>
<sequence>MSDDTAIILVGHGSSRHPDSAAPILALARSLKERGPWREVTAVFMKQEPRLAAAFDLVTTRRVVVVPVFAGKGHYTDVLISREMGLTGTMTRRDGREILYTQPAGCDPRIPGLMTRRAEAVANAAGIDPATTSLLLIAHGSARPGGAGQTPKAIAAAIAANGRFGEVRLSFLEQEPYARDWPDMVRPGAHLVVLPLLVAQGTHASQDIPPLFNLQAGETGPVDVAGRIVRMATGLGAEKELADIITDMVATALDQDNFT</sequence>
<evidence type="ECO:0000313" key="3">
    <source>
        <dbReference type="EMBL" id="NFV81489.1"/>
    </source>
</evidence>
<dbReference type="NCBIfam" id="NF002671">
    <property type="entry name" value="PRK02395.1-3"/>
    <property type="match status" value="1"/>
</dbReference>
<dbReference type="GO" id="GO:0046872">
    <property type="term" value="F:metal ion binding"/>
    <property type="evidence" value="ECO:0007669"/>
    <property type="project" value="UniProtKB-KW"/>
</dbReference>
<name>A0A7C9UXS9_9PROT</name>
<keyword evidence="2" id="KW-0456">Lyase</keyword>
<dbReference type="EMBL" id="JAAIYP010000040">
    <property type="protein sequence ID" value="NFV81489.1"/>
    <property type="molecule type" value="Genomic_DNA"/>
</dbReference>
<protein>
    <recommendedName>
        <fullName evidence="5">Cobalamin biosynthesis protein CbiX</fullName>
    </recommendedName>
</protein>
<gene>
    <name evidence="3" type="ORF">G4223_15355</name>
</gene>
<comment type="caution">
    <text evidence="3">The sequence shown here is derived from an EMBL/GenBank/DDBJ whole genome shotgun (WGS) entry which is preliminary data.</text>
</comment>
<dbReference type="InterPro" id="IPR050963">
    <property type="entry name" value="Sirohydro_Cobaltochel/CbiX"/>
</dbReference>